<dbReference type="EMBL" id="QZWG01000006">
    <property type="protein sequence ID" value="RZC06735.1"/>
    <property type="molecule type" value="Genomic_DNA"/>
</dbReference>
<accession>A0A445K7I1</accession>
<feature type="compositionally biased region" description="Basic and acidic residues" evidence="1">
    <location>
        <begin position="137"/>
        <end position="147"/>
    </location>
</feature>
<feature type="region of interest" description="Disordered" evidence="1">
    <location>
        <begin position="53"/>
        <end position="76"/>
    </location>
</feature>
<feature type="region of interest" description="Disordered" evidence="1">
    <location>
        <begin position="125"/>
        <end position="156"/>
    </location>
</feature>
<dbReference type="PANTHER" id="PTHR34046">
    <property type="entry name" value="OS06G0218800 PROTEIN"/>
    <property type="match status" value="1"/>
</dbReference>
<sequence length="189" mass="20630">MASLRIRPPLKDKDIIGRFMPDGRCCKKHPKHRQSPGVCSLCLRDKLSQLSSACSSSSSSRKTTFISSCHSSSSSSSLTSYCSSSASSCASPTLPFPFHKDSKSGSNSVSIFLLSAKPGGILKSRSMSVVATRRRTKGQDEGDDRNKKSGMKSGFWSKLLHPRTKSKRMEEIKGTKQLVHTRSLIQTVT</sequence>
<evidence type="ECO:0000313" key="2">
    <source>
        <dbReference type="EMBL" id="RZC06735.1"/>
    </source>
</evidence>
<dbReference type="AlphaFoldDB" id="A0A445K7I1"/>
<name>A0A445K7I1_GLYSO</name>
<evidence type="ECO:0000313" key="3">
    <source>
        <dbReference type="Proteomes" id="UP000289340"/>
    </source>
</evidence>
<comment type="caution">
    <text evidence="2">The sequence shown here is derived from an EMBL/GenBank/DDBJ whole genome shotgun (WGS) entry which is preliminary data.</text>
</comment>
<protein>
    <submittedName>
        <fullName evidence="2">Uncharacterized protein</fullName>
    </submittedName>
</protein>
<dbReference type="Gramene" id="XM_028379915.1">
    <property type="protein sequence ID" value="XP_028235716.1"/>
    <property type="gene ID" value="LOC114415297"/>
</dbReference>
<proteinExistence type="predicted"/>
<organism evidence="2 3">
    <name type="scientific">Glycine soja</name>
    <name type="common">Wild soybean</name>
    <dbReference type="NCBI Taxonomy" id="3848"/>
    <lineage>
        <taxon>Eukaryota</taxon>
        <taxon>Viridiplantae</taxon>
        <taxon>Streptophyta</taxon>
        <taxon>Embryophyta</taxon>
        <taxon>Tracheophyta</taxon>
        <taxon>Spermatophyta</taxon>
        <taxon>Magnoliopsida</taxon>
        <taxon>eudicotyledons</taxon>
        <taxon>Gunneridae</taxon>
        <taxon>Pentapetalae</taxon>
        <taxon>rosids</taxon>
        <taxon>fabids</taxon>
        <taxon>Fabales</taxon>
        <taxon>Fabaceae</taxon>
        <taxon>Papilionoideae</taxon>
        <taxon>50 kb inversion clade</taxon>
        <taxon>NPAAA clade</taxon>
        <taxon>indigoferoid/millettioid clade</taxon>
        <taxon>Phaseoleae</taxon>
        <taxon>Glycine</taxon>
        <taxon>Glycine subgen. Soja</taxon>
    </lineage>
</organism>
<dbReference type="PANTHER" id="PTHR34046:SF7">
    <property type="entry name" value="DUF740 FAMILY PROTEIN"/>
    <property type="match status" value="1"/>
</dbReference>
<dbReference type="Proteomes" id="UP000289340">
    <property type="component" value="Chromosome 6"/>
</dbReference>
<evidence type="ECO:0000256" key="1">
    <source>
        <dbReference type="SAM" id="MobiDB-lite"/>
    </source>
</evidence>
<gene>
    <name evidence="2" type="ORF">D0Y65_014270</name>
</gene>
<keyword evidence="3" id="KW-1185">Reference proteome</keyword>
<reference evidence="2 3" key="1">
    <citation type="submission" date="2018-09" db="EMBL/GenBank/DDBJ databases">
        <title>A high-quality reference genome of wild soybean provides a powerful tool to mine soybean genomes.</title>
        <authorList>
            <person name="Xie M."/>
            <person name="Chung C.Y.L."/>
            <person name="Li M.-W."/>
            <person name="Wong F.-L."/>
            <person name="Chan T.-F."/>
            <person name="Lam H.-M."/>
        </authorList>
    </citation>
    <scope>NUCLEOTIDE SEQUENCE [LARGE SCALE GENOMIC DNA]</scope>
    <source>
        <strain evidence="3">cv. W05</strain>
        <tissue evidence="2">Hypocotyl of etiolated seedlings</tissue>
    </source>
</reference>